<dbReference type="InterPro" id="IPR001457">
    <property type="entry name" value="NADH_UbQ/plastoQ_OxRdtase_su6"/>
</dbReference>
<dbReference type="Proteomes" id="UP001597063">
    <property type="component" value="Unassembled WGS sequence"/>
</dbReference>
<dbReference type="Pfam" id="PF00499">
    <property type="entry name" value="Oxidored_q3"/>
    <property type="match status" value="1"/>
</dbReference>
<dbReference type="EMBL" id="JBHTGP010000006">
    <property type="protein sequence ID" value="MFD0685750.1"/>
    <property type="molecule type" value="Genomic_DNA"/>
</dbReference>
<dbReference type="PANTHER" id="PTHR33269:SF19">
    <property type="entry name" value="NADH-QUINONE OXIDOREDUCTASE SUBUNIT J"/>
    <property type="match status" value="1"/>
</dbReference>
<gene>
    <name evidence="3" type="ORF">ACFQZM_14690</name>
</gene>
<protein>
    <recommendedName>
        <fullName evidence="1">NADH-quinone oxidoreductase subunit J</fullName>
        <ecNumber evidence="1">7.1.1.-</ecNumber>
    </recommendedName>
</protein>
<feature type="transmembrane region" description="Helical" evidence="1">
    <location>
        <begin position="121"/>
        <end position="143"/>
    </location>
</feature>
<reference evidence="4" key="1">
    <citation type="journal article" date="2019" name="Int. J. Syst. Evol. Microbiol.">
        <title>The Global Catalogue of Microorganisms (GCM) 10K type strain sequencing project: providing services to taxonomists for standard genome sequencing and annotation.</title>
        <authorList>
            <consortium name="The Broad Institute Genomics Platform"/>
            <consortium name="The Broad Institute Genome Sequencing Center for Infectious Disease"/>
            <person name="Wu L."/>
            <person name="Ma J."/>
        </authorList>
    </citation>
    <scope>NUCLEOTIDE SEQUENCE [LARGE SCALE GENOMIC DNA]</scope>
    <source>
        <strain evidence="4">JCM 9371</strain>
    </source>
</reference>
<keyword evidence="1" id="KW-1133">Transmembrane helix</keyword>
<keyword evidence="1" id="KW-1003">Cell membrane</keyword>
<sequence length="317" mass="32688">MSATLLAGQALTGHAAGHVLAGQVADKQSGEPFFFWLLAIVSVSAALGMIFMRKAVHSALLLATVMLSLAALYAIQNAPFLAFVQVIVYTGAVLMLFLFVLMLVGVSSTDSLVETIRGQRLWAFVAALGFIVLLAVGLGNAALGDSAGLKAANENGNVVGLAQLLFTKYVFAFEATSALLITAALGAMVLAHRERVEPKATQRDLSKRRFLSGGHPGPLPGPGTYARHNAVDMPALLPDGTPSELSVNPIIAARTDNAERHADLYGETAEQAVGEDVAAVRAATGEAADADAESRVVKAGTGAGAPAGNEREGEAGS</sequence>
<feature type="transmembrane region" description="Helical" evidence="1">
    <location>
        <begin position="59"/>
        <end position="76"/>
    </location>
</feature>
<evidence type="ECO:0000313" key="3">
    <source>
        <dbReference type="EMBL" id="MFD0685750.1"/>
    </source>
</evidence>
<feature type="transmembrane region" description="Helical" evidence="1">
    <location>
        <begin position="169"/>
        <end position="191"/>
    </location>
</feature>
<dbReference type="InterPro" id="IPR042106">
    <property type="entry name" value="Nuo/plastoQ_OxRdtase_6_NuoJ"/>
</dbReference>
<accession>A0ABW2XIS7</accession>
<name>A0ABW2XIS7_9ACTN</name>
<keyword evidence="1" id="KW-0520">NAD</keyword>
<comment type="function">
    <text evidence="1">NDH-1 shuttles electrons from NADH, via FMN and iron-sulfur (Fe-S) centers, to quinones in the respiratory chain. Couples the redox reaction to proton translocation (for every two electrons transferred, four hydrogen ions are translocated across the cytoplasmic membrane), and thus conserves the redox energy in a proton gradient.</text>
</comment>
<comment type="catalytic activity">
    <reaction evidence="1">
        <text>a quinone + NADH + 5 H(+)(in) = a quinol + NAD(+) + 4 H(+)(out)</text>
        <dbReference type="Rhea" id="RHEA:57888"/>
        <dbReference type="ChEBI" id="CHEBI:15378"/>
        <dbReference type="ChEBI" id="CHEBI:24646"/>
        <dbReference type="ChEBI" id="CHEBI:57540"/>
        <dbReference type="ChEBI" id="CHEBI:57945"/>
        <dbReference type="ChEBI" id="CHEBI:132124"/>
    </reaction>
</comment>
<organism evidence="3 4">
    <name type="scientific">Actinomadura fibrosa</name>
    <dbReference type="NCBI Taxonomy" id="111802"/>
    <lineage>
        <taxon>Bacteria</taxon>
        <taxon>Bacillati</taxon>
        <taxon>Actinomycetota</taxon>
        <taxon>Actinomycetes</taxon>
        <taxon>Streptosporangiales</taxon>
        <taxon>Thermomonosporaceae</taxon>
        <taxon>Actinomadura</taxon>
    </lineage>
</organism>
<evidence type="ECO:0000256" key="2">
    <source>
        <dbReference type="SAM" id="MobiDB-lite"/>
    </source>
</evidence>
<dbReference type="RefSeq" id="WP_131759189.1">
    <property type="nucleotide sequence ID" value="NZ_CAACUY010000070.1"/>
</dbReference>
<comment type="similarity">
    <text evidence="1">Belongs to the complex I subunit 6 family.</text>
</comment>
<proteinExistence type="inferred from homology"/>
<dbReference type="Gene3D" id="1.20.120.1200">
    <property type="entry name" value="NADH-ubiquinone/plastoquinone oxidoreductase chain 6, subunit NuoJ"/>
    <property type="match status" value="1"/>
</dbReference>
<dbReference type="EC" id="7.1.1.-" evidence="1"/>
<keyword evidence="1" id="KW-0812">Transmembrane</keyword>
<keyword evidence="4" id="KW-1185">Reference proteome</keyword>
<evidence type="ECO:0000313" key="4">
    <source>
        <dbReference type="Proteomes" id="UP001597063"/>
    </source>
</evidence>
<evidence type="ECO:0000256" key="1">
    <source>
        <dbReference type="RuleBase" id="RU004429"/>
    </source>
</evidence>
<comment type="caution">
    <text evidence="3">The sequence shown here is derived from an EMBL/GenBank/DDBJ whole genome shotgun (WGS) entry which is preliminary data.</text>
</comment>
<keyword evidence="1" id="KW-0874">Quinone</keyword>
<keyword evidence="1" id="KW-0472">Membrane</keyword>
<feature type="transmembrane region" description="Helical" evidence="1">
    <location>
        <begin position="33"/>
        <end position="52"/>
    </location>
</feature>
<feature type="region of interest" description="Disordered" evidence="2">
    <location>
        <begin position="284"/>
        <end position="317"/>
    </location>
</feature>
<dbReference type="PANTHER" id="PTHR33269">
    <property type="entry name" value="NADH-UBIQUINONE OXIDOREDUCTASE CHAIN 6"/>
    <property type="match status" value="1"/>
</dbReference>
<dbReference type="NCBIfam" id="NF005165">
    <property type="entry name" value="PRK06638.1-5"/>
    <property type="match status" value="1"/>
</dbReference>
<keyword evidence="3" id="KW-0560">Oxidoreductase</keyword>
<comment type="subcellular location">
    <subcellularLocation>
        <location evidence="1">Cell membrane</location>
        <topology evidence="1">Multi-pass membrane protein</topology>
    </subcellularLocation>
</comment>
<feature type="transmembrane region" description="Helical" evidence="1">
    <location>
        <begin position="82"/>
        <end position="109"/>
    </location>
</feature>
<dbReference type="GO" id="GO:0050136">
    <property type="term" value="F:NADH dehydrogenase (quinone) (non-electrogenic) activity"/>
    <property type="evidence" value="ECO:0007669"/>
    <property type="project" value="UniProtKB-EC"/>
</dbReference>